<dbReference type="InterPro" id="IPR004007">
    <property type="entry name" value="DhaL_dom"/>
</dbReference>
<dbReference type="PANTHER" id="PTHR33434">
    <property type="entry name" value="DEGV DOMAIN-CONTAINING PROTEIN DR_1986-RELATED"/>
    <property type="match status" value="1"/>
</dbReference>
<dbReference type="InterPro" id="IPR048394">
    <property type="entry name" value="FakA-like_M"/>
</dbReference>
<dbReference type="Pfam" id="PF02645">
    <property type="entry name" value="DegV"/>
    <property type="match status" value="1"/>
</dbReference>
<dbReference type="SUPFAM" id="SSF101473">
    <property type="entry name" value="DhaL-like"/>
    <property type="match status" value="1"/>
</dbReference>
<dbReference type="SUPFAM" id="SSF82549">
    <property type="entry name" value="DAK1/DegV-like"/>
    <property type="match status" value="1"/>
</dbReference>
<keyword evidence="2" id="KW-0808">Transferase</keyword>
<dbReference type="GO" id="GO:0004371">
    <property type="term" value="F:glycerone kinase activity"/>
    <property type="evidence" value="ECO:0007669"/>
    <property type="project" value="InterPro"/>
</dbReference>
<dbReference type="SMART" id="SM01121">
    <property type="entry name" value="Dak1_2"/>
    <property type="match status" value="1"/>
</dbReference>
<dbReference type="Pfam" id="PF21645">
    <property type="entry name" value="FakA-like_M"/>
    <property type="match status" value="1"/>
</dbReference>
<reference evidence="2 3" key="1">
    <citation type="submission" date="2015-01" db="EMBL/GenBank/DDBJ databases">
        <title>Lactococcus lactis subsp.lactis JCM 5805 whole genome shotgun sequence.</title>
        <authorList>
            <person name="Fujii T."/>
            <person name="Tomita Y."/>
            <person name="Ikushima S."/>
            <person name="Fujiwara D."/>
        </authorList>
    </citation>
    <scope>NUCLEOTIDE SEQUENCE [LARGE SCALE GENOMIC DNA]</scope>
    <source>
        <strain evidence="2 3">JCM 5805</strain>
    </source>
</reference>
<dbReference type="InterPro" id="IPR003797">
    <property type="entry name" value="DegV"/>
</dbReference>
<dbReference type="RefSeq" id="WP_025017169.1">
    <property type="nucleotide sequence ID" value="NZ_BAABQR010000001.1"/>
</dbReference>
<dbReference type="Gene3D" id="3.30.1180.10">
    <property type="match status" value="1"/>
</dbReference>
<dbReference type="Pfam" id="PF02734">
    <property type="entry name" value="Dak2"/>
    <property type="match status" value="1"/>
</dbReference>
<organism evidence="2 3">
    <name type="scientific">Lactococcus lactis subsp. lactis</name>
    <name type="common">Streptococcus lactis</name>
    <dbReference type="NCBI Taxonomy" id="1360"/>
    <lineage>
        <taxon>Bacteria</taxon>
        <taxon>Bacillati</taxon>
        <taxon>Bacillota</taxon>
        <taxon>Bacilli</taxon>
        <taxon>Lactobacillales</taxon>
        <taxon>Streptococcaceae</taxon>
        <taxon>Lactococcus</taxon>
    </lineage>
</organism>
<comment type="caution">
    <text evidence="2">The sequence shown here is derived from an EMBL/GenBank/DDBJ whole genome shotgun (WGS) entry which is preliminary data.</text>
</comment>
<dbReference type="PROSITE" id="PS51480">
    <property type="entry name" value="DHAL"/>
    <property type="match status" value="1"/>
</dbReference>
<dbReference type="Gene3D" id="1.25.40.340">
    <property type="match status" value="1"/>
</dbReference>
<dbReference type="PANTHER" id="PTHR33434:SF8">
    <property type="entry name" value="DEGV DOMAIN-CONTAINING PROTEIN SPR1019"/>
    <property type="match status" value="1"/>
</dbReference>
<dbReference type="SMART" id="SM01120">
    <property type="entry name" value="Dak2"/>
    <property type="match status" value="1"/>
</dbReference>
<dbReference type="Proteomes" id="UP000031847">
    <property type="component" value="Unassembled WGS sequence"/>
</dbReference>
<gene>
    <name evidence="2" type="ORF">JCM5805K_0670</name>
</gene>
<dbReference type="Gene3D" id="3.40.50.10170">
    <property type="match status" value="1"/>
</dbReference>
<sequence length="598" mass="66507">MEKVKSEDRLLESIIAGAQKVINGKDELNKINVFPVADGDTGSNLASLMQTIIDNLSNNNYSTNLLFDEVASAALIGARGNSGIIFAQYLNAVSDYYSVYETNLEILVLAFNRAVKSAYDSLIEPKEGTILSVMKRWAEVLLITFKESTSFEKALLEAKGEAWKALKETQFQMLILKKNKLVDSGAKGFYYFISGFTDAYCGEKVSKIQEGLIPSIKELNTEDIKEHFISEAPKNRYCSEFIIKEPLKQEKDLKESLRKWGDSLVIAGNKKQIKIHIHTNHPENILALLEKTGTIIYQKVDDMQLQYEISQNRKSSIAIVTDSVADLSADFILENQIFVLPLNVSVGEQAFLDKLTINPQIFSEKYNKNLKMTTSQPSIQSVDSLFSFLEGKYEHIIVISVSSKLSGTYQLLNQRITAKKSLENRVHLIDSKLNSVAQGLLVKQVAKLISEERSIESVLNETEKITDRIFIYVAVEDLSPMINSGRIPKILGETAQKLSMHPIISLDKRGNGKLIGASFSQNKSMDKILKKINLLSKEGQIEELALTHVLSKESALKINELLKEKTTKNCEIIDSSAAIGISAGIGSLAIAGLLKEVK</sequence>
<dbReference type="InterPro" id="IPR033470">
    <property type="entry name" value="FakA-like_C"/>
</dbReference>
<dbReference type="PATRIC" id="fig|1360.96.peg.1158"/>
<dbReference type="GO" id="GO:0008289">
    <property type="term" value="F:lipid binding"/>
    <property type="evidence" value="ECO:0007669"/>
    <property type="project" value="UniProtKB-KW"/>
</dbReference>
<proteinExistence type="predicted"/>
<keyword evidence="1" id="KW-0446">Lipid-binding</keyword>
<evidence type="ECO:0000256" key="1">
    <source>
        <dbReference type="ARBA" id="ARBA00023121"/>
    </source>
</evidence>
<name>A0A0B8QRI3_LACLL</name>
<dbReference type="AlphaFoldDB" id="A0A0B8QRI3"/>
<dbReference type="EMBL" id="BBSI01000017">
    <property type="protein sequence ID" value="GAM79562.1"/>
    <property type="molecule type" value="Genomic_DNA"/>
</dbReference>
<dbReference type="NCBIfam" id="TIGR00762">
    <property type="entry name" value="DegV"/>
    <property type="match status" value="1"/>
</dbReference>
<keyword evidence="2" id="KW-0418">Kinase</keyword>
<dbReference type="PROSITE" id="PS51482">
    <property type="entry name" value="DEGV"/>
    <property type="match status" value="1"/>
</dbReference>
<dbReference type="InterPro" id="IPR036117">
    <property type="entry name" value="DhaL_dom_sf"/>
</dbReference>
<dbReference type="GO" id="GO:0006071">
    <property type="term" value="P:glycerol metabolic process"/>
    <property type="evidence" value="ECO:0007669"/>
    <property type="project" value="InterPro"/>
</dbReference>
<evidence type="ECO:0000313" key="3">
    <source>
        <dbReference type="Proteomes" id="UP000031847"/>
    </source>
</evidence>
<dbReference type="InterPro" id="IPR050270">
    <property type="entry name" value="DegV_domain_contain"/>
</dbReference>
<dbReference type="InterPro" id="IPR043168">
    <property type="entry name" value="DegV_C"/>
</dbReference>
<evidence type="ECO:0000313" key="2">
    <source>
        <dbReference type="EMBL" id="GAM79562.1"/>
    </source>
</evidence>
<accession>A0A0B8QRI3</accession>
<protein>
    <submittedName>
        <fullName evidence="2">Predicted kinase related to dihydroxyacetone kinase</fullName>
    </submittedName>
</protein>